<reference evidence="1 2" key="1">
    <citation type="journal article" date="2016" name="Int. J. Syst. Evol. Microbiol.">
        <title>Acidipila dinghuensis sp. nov., an acidobacterium isolated from forest soil.</title>
        <authorList>
            <person name="Jiang Y.W."/>
            <person name="Wang J."/>
            <person name="Chen M.H."/>
            <person name="Lv Y.Y."/>
            <person name="Qiu L.H."/>
        </authorList>
    </citation>
    <scope>NUCLEOTIDE SEQUENCE [LARGE SCALE GENOMIC DNA]</scope>
    <source>
        <strain evidence="1 2">DHOF10</strain>
    </source>
</reference>
<dbReference type="InterPro" id="IPR005534">
    <property type="entry name" value="Curli_assmbl/transp-comp_CsgG"/>
</dbReference>
<accession>A0A4V1NVS0</accession>
<evidence type="ECO:0000313" key="2">
    <source>
        <dbReference type="Proteomes" id="UP000290253"/>
    </source>
</evidence>
<proteinExistence type="predicted"/>
<dbReference type="OrthoDB" id="116322at2"/>
<sequence>MIEMCAPASVPAEDIPLAGGRTGTSCWTSSGRRSLEIPVGDCRAWAMMVRVLLLLAMPGLPLGNSECCRRWFSASADRCAVRIAGGKMRVRWVVCSWLVVAACPLLMGQAGRRWAIVEENGPAARSNGAVAATEARVADDLNAKLAGQPGVTLIDRANVDKLIKEQNFQNSDRSDPNTAARIGKLLGVSQVVMVNVYDSNYSTHQDGSNGSSKTTGTVVLRANARLIDVETEVILAQPKSEFQDSTVVGETSKSQGFNFGAIRVPAKQKSSGGDPQVIKDNETAKAVDAVTTDLATQFKAVIASAPKPKAAPALVAGISGGAVYINEGTAAGVKAGDRFQVTREVSVGLIDPKTGQPIVRKQKICVLTIADAEDTNASGTCAGGLPQSKDVAEPMP</sequence>
<evidence type="ECO:0008006" key="3">
    <source>
        <dbReference type="Google" id="ProtNLM"/>
    </source>
</evidence>
<dbReference type="Proteomes" id="UP000290253">
    <property type="component" value="Unassembled WGS sequence"/>
</dbReference>
<dbReference type="Gene3D" id="3.40.50.10610">
    <property type="entry name" value="ABC-type transport auxiliary lipoprotein component"/>
    <property type="match status" value="1"/>
</dbReference>
<dbReference type="EMBL" id="SDMK01000001">
    <property type="protein sequence ID" value="RXS96892.1"/>
    <property type="molecule type" value="Genomic_DNA"/>
</dbReference>
<protein>
    <recommendedName>
        <fullName evidence="3">Curli production assembly/transport component CsgG</fullName>
    </recommendedName>
</protein>
<dbReference type="Pfam" id="PF03783">
    <property type="entry name" value="CsgG"/>
    <property type="match status" value="1"/>
</dbReference>
<name>A0A4V1NVS0_9BACT</name>
<dbReference type="AlphaFoldDB" id="A0A4V1NVS0"/>
<keyword evidence="2" id="KW-1185">Reference proteome</keyword>
<comment type="caution">
    <text evidence="1">The sequence shown here is derived from an EMBL/GenBank/DDBJ whole genome shotgun (WGS) entry which is preliminary data.</text>
</comment>
<gene>
    <name evidence="1" type="ORF">ESZ00_02835</name>
</gene>
<organism evidence="1 2">
    <name type="scientific">Silvibacterium dinghuense</name>
    <dbReference type="NCBI Taxonomy" id="1560006"/>
    <lineage>
        <taxon>Bacteria</taxon>
        <taxon>Pseudomonadati</taxon>
        <taxon>Acidobacteriota</taxon>
        <taxon>Terriglobia</taxon>
        <taxon>Terriglobales</taxon>
        <taxon>Acidobacteriaceae</taxon>
        <taxon>Silvibacterium</taxon>
    </lineage>
</organism>
<dbReference type="GO" id="GO:0030288">
    <property type="term" value="C:outer membrane-bounded periplasmic space"/>
    <property type="evidence" value="ECO:0007669"/>
    <property type="project" value="InterPro"/>
</dbReference>
<evidence type="ECO:0000313" key="1">
    <source>
        <dbReference type="EMBL" id="RXS96892.1"/>
    </source>
</evidence>